<protein>
    <submittedName>
        <fullName evidence="1">Uncharacterized protein</fullName>
    </submittedName>
</protein>
<organism evidence="1 2">
    <name type="scientific">Leptospira weilii serovar Topaz str. LT2116</name>
    <dbReference type="NCBI Taxonomy" id="1088540"/>
    <lineage>
        <taxon>Bacteria</taxon>
        <taxon>Pseudomonadati</taxon>
        <taxon>Spirochaetota</taxon>
        <taxon>Spirochaetia</taxon>
        <taxon>Leptospirales</taxon>
        <taxon>Leptospiraceae</taxon>
        <taxon>Leptospira</taxon>
    </lineage>
</organism>
<sequence>MPEFPLILGGGENKLYFALYGSRNRAGGGKGSGDFSLPQNHTFCK</sequence>
<dbReference type="EMBL" id="AHOR02000010">
    <property type="protein sequence ID" value="EMF84051.1"/>
    <property type="molecule type" value="Genomic_DNA"/>
</dbReference>
<gene>
    <name evidence="1" type="ORF">LEP1GSC188_4189</name>
</gene>
<name>M3H4K6_9LEPT</name>
<accession>M3H4K6</accession>
<evidence type="ECO:0000313" key="2">
    <source>
        <dbReference type="Proteomes" id="UP000011770"/>
    </source>
</evidence>
<proteinExistence type="predicted"/>
<evidence type="ECO:0000313" key="1">
    <source>
        <dbReference type="EMBL" id="EMF84051.1"/>
    </source>
</evidence>
<dbReference type="AlphaFoldDB" id="M3H4K6"/>
<dbReference type="Proteomes" id="UP000011770">
    <property type="component" value="Unassembled WGS sequence"/>
</dbReference>
<comment type="caution">
    <text evidence="1">The sequence shown here is derived from an EMBL/GenBank/DDBJ whole genome shotgun (WGS) entry which is preliminary data.</text>
</comment>
<reference evidence="1 2" key="1">
    <citation type="submission" date="2013-01" db="EMBL/GenBank/DDBJ databases">
        <authorList>
            <person name="Harkins D.M."/>
            <person name="Durkin A.S."/>
            <person name="Brinkac L.M."/>
            <person name="Haft D.H."/>
            <person name="Selengut J.D."/>
            <person name="Sanka R."/>
            <person name="DePew J."/>
            <person name="Purushe J."/>
            <person name="Tulsiani S.M."/>
            <person name="Graham G.C."/>
            <person name="Burns M.-A."/>
            <person name="Dohnt M.F."/>
            <person name="Smythe L.D."/>
            <person name="McKay D.B."/>
            <person name="Craig S.B."/>
            <person name="Vinetz J.M."/>
            <person name="Sutton G.G."/>
            <person name="Nierman W.C."/>
            <person name="Fouts D.E."/>
        </authorList>
    </citation>
    <scope>NUCLEOTIDE SEQUENCE [LARGE SCALE GENOMIC DNA]</scope>
    <source>
        <strain evidence="1 2">LT2116</strain>
    </source>
</reference>